<gene>
    <name evidence="2" type="ORF">B0A72_18205</name>
    <name evidence="3" type="ORF">SAMN05444387_3757</name>
</gene>
<comment type="caution">
    <text evidence="2">The sequence shown here is derived from an EMBL/GenBank/DDBJ whole genome shotgun (WGS) entry which is preliminary data.</text>
</comment>
<evidence type="ECO:0000256" key="1">
    <source>
        <dbReference type="SAM" id="SignalP"/>
    </source>
</evidence>
<reference evidence="2 5" key="1">
    <citation type="submission" date="2016-11" db="EMBL/GenBank/DDBJ databases">
        <title>Whole genomes of Flavobacteriaceae.</title>
        <authorList>
            <person name="Stine C."/>
            <person name="Li C."/>
            <person name="Tadesse D."/>
        </authorList>
    </citation>
    <scope>NUCLEOTIDE SEQUENCE [LARGE SCALE GENOMIC DNA]</scope>
    <source>
        <strain evidence="2 5">ATCC 19366</strain>
    </source>
</reference>
<feature type="signal peptide" evidence="1">
    <location>
        <begin position="1"/>
        <end position="22"/>
    </location>
</feature>
<keyword evidence="4" id="KW-1185">Reference proteome</keyword>
<evidence type="ECO:0000313" key="3">
    <source>
        <dbReference type="EMBL" id="SHN00258.1"/>
    </source>
</evidence>
<protein>
    <submittedName>
        <fullName evidence="2">Uncharacterized protein</fullName>
    </submittedName>
</protein>
<dbReference type="AlphaFoldDB" id="A0AB36NWP4"/>
<organism evidence="2 5">
    <name type="scientific">Flavobacterium pectinovorum</name>
    <dbReference type="NCBI Taxonomy" id="29533"/>
    <lineage>
        <taxon>Bacteria</taxon>
        <taxon>Pseudomonadati</taxon>
        <taxon>Bacteroidota</taxon>
        <taxon>Flavobacteriia</taxon>
        <taxon>Flavobacteriales</taxon>
        <taxon>Flavobacteriaceae</taxon>
        <taxon>Flavobacterium</taxon>
    </lineage>
</organism>
<dbReference type="RefSeq" id="WP_073397363.1">
    <property type="nucleotide sequence ID" value="NZ_FRBX01000005.1"/>
</dbReference>
<dbReference type="Proteomes" id="UP000184216">
    <property type="component" value="Unassembled WGS sequence"/>
</dbReference>
<dbReference type="Proteomes" id="UP000198431">
    <property type="component" value="Unassembled WGS sequence"/>
</dbReference>
<feature type="chain" id="PRO_5044324550" evidence="1">
    <location>
        <begin position="23"/>
        <end position="147"/>
    </location>
</feature>
<accession>A0AB36NWP4</accession>
<dbReference type="EMBL" id="MUHB01000019">
    <property type="protein sequence ID" value="OXB01630.1"/>
    <property type="molecule type" value="Genomic_DNA"/>
</dbReference>
<evidence type="ECO:0000313" key="4">
    <source>
        <dbReference type="Proteomes" id="UP000184216"/>
    </source>
</evidence>
<evidence type="ECO:0000313" key="5">
    <source>
        <dbReference type="Proteomes" id="UP000198431"/>
    </source>
</evidence>
<dbReference type="EMBL" id="FRBX01000005">
    <property type="protein sequence ID" value="SHN00258.1"/>
    <property type="molecule type" value="Genomic_DNA"/>
</dbReference>
<keyword evidence="1" id="KW-0732">Signal</keyword>
<proteinExistence type="predicted"/>
<sequence>MKKTILFFIICFSFLNHLNAQTAPIFNLYKGTVDAKNPVTFYIKTEENPCTADLMYTAMYRYDKSGSWIQLNITQNVKIENQFVFVEHGFSGVMILKKTGNTFTGLWISPDTKKQLKIDVKEASMTKKEIEKYEKTLEKVNYENNDC</sequence>
<name>A0AB36NWP4_9FLAO</name>
<reference evidence="3 4" key="2">
    <citation type="submission" date="2016-11" db="EMBL/GenBank/DDBJ databases">
        <authorList>
            <person name="Varghese N."/>
            <person name="Submissions S."/>
        </authorList>
    </citation>
    <scope>NUCLEOTIDE SEQUENCE [LARGE SCALE GENOMIC DNA]</scope>
    <source>
        <strain evidence="3 4">DSM 6368</strain>
    </source>
</reference>
<evidence type="ECO:0000313" key="2">
    <source>
        <dbReference type="EMBL" id="OXB01630.1"/>
    </source>
</evidence>